<protein>
    <submittedName>
        <fullName evidence="2">Uncharacterized protein</fullName>
    </submittedName>
</protein>
<dbReference type="EMBL" id="QGKX02001290">
    <property type="protein sequence ID" value="KAF3535087.1"/>
    <property type="molecule type" value="Genomic_DNA"/>
</dbReference>
<feature type="compositionally biased region" description="Polar residues" evidence="1">
    <location>
        <begin position="24"/>
        <end position="34"/>
    </location>
</feature>
<gene>
    <name evidence="2" type="ORF">F2Q69_00021884</name>
</gene>
<evidence type="ECO:0000256" key="1">
    <source>
        <dbReference type="SAM" id="MobiDB-lite"/>
    </source>
</evidence>
<sequence>MAELDRTPDQLGQPPSWIERMASSADSRAGSNARSARPSAELDPSSSGDGRAGTIELFSSCPQCSSRKTVLKSLLFRIDQSCHWSFIIRTVRIRLPEYSSCCSYK</sequence>
<accession>A0A8S9PZ09</accession>
<evidence type="ECO:0000313" key="2">
    <source>
        <dbReference type="EMBL" id="KAF3535087.1"/>
    </source>
</evidence>
<organism evidence="2 3">
    <name type="scientific">Brassica cretica</name>
    <name type="common">Mustard</name>
    <dbReference type="NCBI Taxonomy" id="69181"/>
    <lineage>
        <taxon>Eukaryota</taxon>
        <taxon>Viridiplantae</taxon>
        <taxon>Streptophyta</taxon>
        <taxon>Embryophyta</taxon>
        <taxon>Tracheophyta</taxon>
        <taxon>Spermatophyta</taxon>
        <taxon>Magnoliopsida</taxon>
        <taxon>eudicotyledons</taxon>
        <taxon>Gunneridae</taxon>
        <taxon>Pentapetalae</taxon>
        <taxon>rosids</taxon>
        <taxon>malvids</taxon>
        <taxon>Brassicales</taxon>
        <taxon>Brassicaceae</taxon>
        <taxon>Brassiceae</taxon>
        <taxon>Brassica</taxon>
    </lineage>
</organism>
<dbReference type="Proteomes" id="UP000712600">
    <property type="component" value="Unassembled WGS sequence"/>
</dbReference>
<feature type="region of interest" description="Disordered" evidence="1">
    <location>
        <begin position="1"/>
        <end position="51"/>
    </location>
</feature>
<evidence type="ECO:0000313" key="3">
    <source>
        <dbReference type="Proteomes" id="UP000712600"/>
    </source>
</evidence>
<comment type="caution">
    <text evidence="2">The sequence shown here is derived from an EMBL/GenBank/DDBJ whole genome shotgun (WGS) entry which is preliminary data.</text>
</comment>
<reference evidence="2" key="1">
    <citation type="submission" date="2019-12" db="EMBL/GenBank/DDBJ databases">
        <title>Genome sequencing and annotation of Brassica cretica.</title>
        <authorList>
            <person name="Studholme D.J."/>
            <person name="Sarris P."/>
        </authorList>
    </citation>
    <scope>NUCLEOTIDE SEQUENCE</scope>
    <source>
        <strain evidence="2">PFS-109/04</strain>
        <tissue evidence="2">Leaf</tissue>
    </source>
</reference>
<name>A0A8S9PZ09_BRACR</name>
<proteinExistence type="predicted"/>
<dbReference type="AlphaFoldDB" id="A0A8S9PZ09"/>